<comment type="caution">
    <text evidence="2">The sequence shown here is derived from an EMBL/GenBank/DDBJ whole genome shotgun (WGS) entry which is preliminary data.</text>
</comment>
<feature type="region of interest" description="Disordered" evidence="1">
    <location>
        <begin position="1"/>
        <end position="40"/>
    </location>
</feature>
<evidence type="ECO:0000256" key="1">
    <source>
        <dbReference type="SAM" id="MobiDB-lite"/>
    </source>
</evidence>
<dbReference type="Proteomes" id="UP000646548">
    <property type="component" value="Unassembled WGS sequence"/>
</dbReference>
<evidence type="ECO:0000313" key="2">
    <source>
        <dbReference type="EMBL" id="KAF6723985.1"/>
    </source>
</evidence>
<protein>
    <submittedName>
        <fullName evidence="2">Zinc finger protein 438</fullName>
    </submittedName>
</protein>
<gene>
    <name evidence="2" type="ORF">FQA47_004143</name>
</gene>
<reference evidence="2" key="1">
    <citation type="journal article" name="BMC Genomics">
        <title>Long-read sequencing and de novo genome assembly of marine medaka (Oryzias melastigma).</title>
        <authorList>
            <person name="Liang P."/>
            <person name="Saqib H.S.A."/>
            <person name="Ni X."/>
            <person name="Shen Y."/>
        </authorList>
    </citation>
    <scope>NUCLEOTIDE SEQUENCE</scope>
    <source>
        <strain evidence="2">Bigg-433</strain>
    </source>
</reference>
<proteinExistence type="predicted"/>
<feature type="compositionally biased region" description="Pro residues" evidence="1">
    <location>
        <begin position="17"/>
        <end position="32"/>
    </location>
</feature>
<dbReference type="AlphaFoldDB" id="A0A834C734"/>
<dbReference type="EMBL" id="WKFB01000407">
    <property type="protein sequence ID" value="KAF6723985.1"/>
    <property type="molecule type" value="Genomic_DNA"/>
</dbReference>
<organism evidence="2 3">
    <name type="scientific">Oryzias melastigma</name>
    <name type="common">Marine medaka</name>
    <dbReference type="NCBI Taxonomy" id="30732"/>
    <lineage>
        <taxon>Eukaryota</taxon>
        <taxon>Metazoa</taxon>
        <taxon>Chordata</taxon>
        <taxon>Craniata</taxon>
        <taxon>Vertebrata</taxon>
        <taxon>Euteleostomi</taxon>
        <taxon>Actinopterygii</taxon>
        <taxon>Neopterygii</taxon>
        <taxon>Teleostei</taxon>
        <taxon>Neoteleostei</taxon>
        <taxon>Acanthomorphata</taxon>
        <taxon>Ovalentaria</taxon>
        <taxon>Atherinomorphae</taxon>
        <taxon>Beloniformes</taxon>
        <taxon>Adrianichthyidae</taxon>
        <taxon>Oryziinae</taxon>
        <taxon>Oryzias</taxon>
    </lineage>
</organism>
<accession>A0A834C734</accession>
<sequence>MKSLQFRSIAPKAPAVVPSPSPAALPCQPPSVLPEGTTASSPKSILVPAQNYALMQIAGQEGTFSLVALPPAVSSQTPQQQTQTIQKNLKLPIPRYQSMRNKGSSDKVKSPTLASNLKVASSTQTVVSGVKKKIQEAKYASETFIPKEEPSEQVILIDPTSSDISVSALLPENAVLYQGSQLEPTP</sequence>
<name>A0A834C734_ORYME</name>
<evidence type="ECO:0000313" key="3">
    <source>
        <dbReference type="Proteomes" id="UP000646548"/>
    </source>
</evidence>